<dbReference type="SMART" id="SM00236">
    <property type="entry name" value="fCBD"/>
    <property type="match status" value="1"/>
</dbReference>
<dbReference type="Gene3D" id="3.20.20.80">
    <property type="entry name" value="Glycosidases"/>
    <property type="match status" value="1"/>
</dbReference>
<dbReference type="PANTHER" id="PTHR31490:SF76">
    <property type="entry name" value="ENDO-1,4-BETA-XYLANASE C"/>
    <property type="match status" value="1"/>
</dbReference>
<evidence type="ECO:0000313" key="12">
    <source>
        <dbReference type="EMBL" id="KAG8631668.1"/>
    </source>
</evidence>
<dbReference type="InterPro" id="IPR000254">
    <property type="entry name" value="CBD"/>
</dbReference>
<feature type="domain" description="CBM1" evidence="10">
    <location>
        <begin position="375"/>
        <end position="411"/>
    </location>
</feature>
<dbReference type="InterPro" id="IPR017853">
    <property type="entry name" value="GH"/>
</dbReference>
<dbReference type="SMART" id="SM00633">
    <property type="entry name" value="Glyco_10"/>
    <property type="match status" value="1"/>
</dbReference>
<keyword evidence="3 7" id="KW-0378">Hydrolase</keyword>
<evidence type="ECO:0000313" key="13">
    <source>
        <dbReference type="Proteomes" id="UP000809789"/>
    </source>
</evidence>
<dbReference type="SUPFAM" id="SSF57180">
    <property type="entry name" value="Cellulose-binding domain"/>
    <property type="match status" value="1"/>
</dbReference>
<dbReference type="PRINTS" id="PR00134">
    <property type="entry name" value="GLHYDRLASE10"/>
</dbReference>
<dbReference type="InterPro" id="IPR001000">
    <property type="entry name" value="GH10_dom"/>
</dbReference>
<evidence type="ECO:0000259" key="11">
    <source>
        <dbReference type="PROSITE" id="PS51760"/>
    </source>
</evidence>
<dbReference type="GO" id="GO:0031176">
    <property type="term" value="F:endo-1,4-beta-xylanase activity"/>
    <property type="evidence" value="ECO:0007669"/>
    <property type="project" value="UniProtKB-EC"/>
</dbReference>
<evidence type="ECO:0000256" key="8">
    <source>
        <dbReference type="SAM" id="MobiDB-lite"/>
    </source>
</evidence>
<evidence type="ECO:0000256" key="2">
    <source>
        <dbReference type="ARBA" id="ARBA00022729"/>
    </source>
</evidence>
<comment type="similarity">
    <text evidence="1 7">Belongs to the glycosyl hydrolase 10 (cellulase F) family.</text>
</comment>
<evidence type="ECO:0000256" key="5">
    <source>
        <dbReference type="ARBA" id="ARBA00023295"/>
    </source>
</evidence>
<dbReference type="OrthoDB" id="3055998at2759"/>
<accession>A0A8K0LBN2</accession>
<keyword evidence="13" id="KW-1185">Reference proteome</keyword>
<gene>
    <name evidence="12" type="ORF">KVT40_000808</name>
</gene>
<protein>
    <recommendedName>
        <fullName evidence="7">Beta-xylanase</fullName>
        <ecNumber evidence="7">3.2.1.8</ecNumber>
    </recommendedName>
</protein>
<dbReference type="PANTHER" id="PTHR31490">
    <property type="entry name" value="GLYCOSYL HYDROLASE"/>
    <property type="match status" value="1"/>
</dbReference>
<dbReference type="Pfam" id="PF00734">
    <property type="entry name" value="CBM_1"/>
    <property type="match status" value="1"/>
</dbReference>
<comment type="caution">
    <text evidence="12">The sequence shown here is derived from an EMBL/GenBank/DDBJ whole genome shotgun (WGS) entry which is preliminary data.</text>
</comment>
<keyword evidence="5 7" id="KW-0326">Glycosidase</keyword>
<proteinExistence type="inferred from homology"/>
<reference evidence="12" key="1">
    <citation type="submission" date="2021-07" db="EMBL/GenBank/DDBJ databases">
        <title>Elsinoe batatas strain:CRI-CJ2 Genome sequencing and assembly.</title>
        <authorList>
            <person name="Huang L."/>
        </authorList>
    </citation>
    <scope>NUCLEOTIDE SEQUENCE</scope>
    <source>
        <strain evidence="12">CRI-CJ2</strain>
    </source>
</reference>
<dbReference type="EMBL" id="JAESVG020000001">
    <property type="protein sequence ID" value="KAG8631668.1"/>
    <property type="molecule type" value="Genomic_DNA"/>
</dbReference>
<evidence type="ECO:0000256" key="3">
    <source>
        <dbReference type="ARBA" id="ARBA00022801"/>
    </source>
</evidence>
<dbReference type="PROSITE" id="PS51164">
    <property type="entry name" value="CBM1_2"/>
    <property type="match status" value="1"/>
</dbReference>
<evidence type="ECO:0000256" key="1">
    <source>
        <dbReference type="ARBA" id="ARBA00007495"/>
    </source>
</evidence>
<feature type="domain" description="GH10" evidence="11">
    <location>
        <begin position="50"/>
        <end position="332"/>
    </location>
</feature>
<dbReference type="PROSITE" id="PS51760">
    <property type="entry name" value="GH10_2"/>
    <property type="match status" value="1"/>
</dbReference>
<evidence type="ECO:0000259" key="10">
    <source>
        <dbReference type="PROSITE" id="PS51164"/>
    </source>
</evidence>
<feature type="signal peptide" evidence="9">
    <location>
        <begin position="1"/>
        <end position="18"/>
    </location>
</feature>
<comment type="catalytic activity">
    <reaction evidence="7">
        <text>Endohydrolysis of (1-&gt;4)-beta-D-xylosidic linkages in xylans.</text>
        <dbReference type="EC" id="3.2.1.8"/>
    </reaction>
</comment>
<keyword evidence="6 7" id="KW-0624">Polysaccharide degradation</keyword>
<dbReference type="SUPFAM" id="SSF51445">
    <property type="entry name" value="(Trans)glycosidases"/>
    <property type="match status" value="1"/>
</dbReference>
<dbReference type="PROSITE" id="PS00562">
    <property type="entry name" value="CBM1_1"/>
    <property type="match status" value="1"/>
</dbReference>
<evidence type="ECO:0000256" key="7">
    <source>
        <dbReference type="RuleBase" id="RU361174"/>
    </source>
</evidence>
<feature type="compositionally biased region" description="Low complexity" evidence="8">
    <location>
        <begin position="342"/>
        <end position="376"/>
    </location>
</feature>
<organism evidence="12 13">
    <name type="scientific">Elsinoe batatas</name>
    <dbReference type="NCBI Taxonomy" id="2601811"/>
    <lineage>
        <taxon>Eukaryota</taxon>
        <taxon>Fungi</taxon>
        <taxon>Dikarya</taxon>
        <taxon>Ascomycota</taxon>
        <taxon>Pezizomycotina</taxon>
        <taxon>Dothideomycetes</taxon>
        <taxon>Dothideomycetidae</taxon>
        <taxon>Myriangiales</taxon>
        <taxon>Elsinoaceae</taxon>
        <taxon>Elsinoe</taxon>
    </lineage>
</organism>
<feature type="region of interest" description="Disordered" evidence="8">
    <location>
        <begin position="336"/>
        <end position="376"/>
    </location>
</feature>
<sequence length="411" mass="43531">MLFTQSVAAVSLISLASAAAVPDARLQERQTIASINAAFKAKGKTYWGTAADSGTLGNAQGNTLTKSVFGQVTPENSMKWDATEPSRGTFNFQGSDYLVNFATTNNFLIRGHTLVWHSQLPSWVTAITDKTTLTSVLTNHINTLMGRYKGKIHAWDVVNEAFNEDGTLRNSHWLQVLGEDYFRIAFETARKADPNAILYINDYNLDSASYAKTQGFVKYVKKWIAAGIPIDGVGSQCHLQAGTQFPGSTTQAGALAALCGAAKYCAVTELDIVNAASADYLNVVNACLAQSNCEGITSWGVRDPDSWRASNNPLLFDASFQPKAAYNAIISALGSSSGGGATTTRPATTAPPATTTRPATTTAAPPATTSASSSGGAAQYGQCGGNGWTGATTCKSPFTCKFVNDWYSQCL</sequence>
<dbReference type="Proteomes" id="UP000809789">
    <property type="component" value="Unassembled WGS sequence"/>
</dbReference>
<dbReference type="InterPro" id="IPR035971">
    <property type="entry name" value="CBD_sf"/>
</dbReference>
<dbReference type="EC" id="3.2.1.8" evidence="7"/>
<dbReference type="GO" id="GO:0005576">
    <property type="term" value="C:extracellular region"/>
    <property type="evidence" value="ECO:0007669"/>
    <property type="project" value="InterPro"/>
</dbReference>
<keyword evidence="4 7" id="KW-0119">Carbohydrate metabolism</keyword>
<evidence type="ECO:0000256" key="4">
    <source>
        <dbReference type="ARBA" id="ARBA00023277"/>
    </source>
</evidence>
<dbReference type="InterPro" id="IPR044846">
    <property type="entry name" value="GH10"/>
</dbReference>
<dbReference type="Pfam" id="PF00331">
    <property type="entry name" value="Glyco_hydro_10"/>
    <property type="match status" value="1"/>
</dbReference>
<keyword evidence="2 9" id="KW-0732">Signal</keyword>
<dbReference type="GO" id="GO:0030248">
    <property type="term" value="F:cellulose binding"/>
    <property type="evidence" value="ECO:0007669"/>
    <property type="project" value="InterPro"/>
</dbReference>
<dbReference type="AlphaFoldDB" id="A0A8K0LBN2"/>
<feature type="chain" id="PRO_5035447580" description="Beta-xylanase" evidence="9">
    <location>
        <begin position="19"/>
        <end position="411"/>
    </location>
</feature>
<dbReference type="GO" id="GO:0000272">
    <property type="term" value="P:polysaccharide catabolic process"/>
    <property type="evidence" value="ECO:0007669"/>
    <property type="project" value="UniProtKB-KW"/>
</dbReference>
<evidence type="ECO:0000256" key="9">
    <source>
        <dbReference type="SAM" id="SignalP"/>
    </source>
</evidence>
<name>A0A8K0LBN2_9PEZI</name>
<evidence type="ECO:0000256" key="6">
    <source>
        <dbReference type="ARBA" id="ARBA00023326"/>
    </source>
</evidence>